<reference evidence="2" key="1">
    <citation type="submission" date="2022-11" db="UniProtKB">
        <authorList>
            <consortium name="WormBaseParasite"/>
        </authorList>
    </citation>
    <scope>IDENTIFICATION</scope>
</reference>
<protein>
    <submittedName>
        <fullName evidence="2">Uncharacterized protein</fullName>
    </submittedName>
</protein>
<dbReference type="WBParaSite" id="ES5_v2.g14590.t1">
    <property type="protein sequence ID" value="ES5_v2.g14590.t1"/>
    <property type="gene ID" value="ES5_v2.g14590"/>
</dbReference>
<organism evidence="1 2">
    <name type="scientific">Panagrolaimus sp. ES5</name>
    <dbReference type="NCBI Taxonomy" id="591445"/>
    <lineage>
        <taxon>Eukaryota</taxon>
        <taxon>Metazoa</taxon>
        <taxon>Ecdysozoa</taxon>
        <taxon>Nematoda</taxon>
        <taxon>Chromadorea</taxon>
        <taxon>Rhabditida</taxon>
        <taxon>Tylenchina</taxon>
        <taxon>Panagrolaimomorpha</taxon>
        <taxon>Panagrolaimoidea</taxon>
        <taxon>Panagrolaimidae</taxon>
        <taxon>Panagrolaimus</taxon>
    </lineage>
</organism>
<dbReference type="Proteomes" id="UP000887579">
    <property type="component" value="Unplaced"/>
</dbReference>
<evidence type="ECO:0000313" key="1">
    <source>
        <dbReference type="Proteomes" id="UP000887579"/>
    </source>
</evidence>
<proteinExistence type="predicted"/>
<sequence length="177" mass="20245">MYSESKDWLMAARVDDCSRSNFQCRPESLIPHFASAFKSFDKSFDNFVNVGEKRSKGIENFQRALNQWKNELSIMPATAAHIATTSAPQSNSILAKIKRTIKKFTSLFSKSEKTKVAQPETFKSVPKTEFQKSMEEFEGSLNIFKMDTNKFQSSSLDFQKAVKQFKDSVEAAVRKYH</sequence>
<name>A0AC34FBI6_9BILA</name>
<evidence type="ECO:0000313" key="2">
    <source>
        <dbReference type="WBParaSite" id="ES5_v2.g14590.t1"/>
    </source>
</evidence>
<accession>A0AC34FBI6</accession>